<gene>
    <name evidence="1" type="ORF">BQ4739_LOCUS2563</name>
</gene>
<proteinExistence type="predicted"/>
<organism evidence="1 2">
    <name type="scientific">Tetradesmus obliquus</name>
    <name type="common">Green alga</name>
    <name type="synonym">Acutodesmus obliquus</name>
    <dbReference type="NCBI Taxonomy" id="3088"/>
    <lineage>
        <taxon>Eukaryota</taxon>
        <taxon>Viridiplantae</taxon>
        <taxon>Chlorophyta</taxon>
        <taxon>core chlorophytes</taxon>
        <taxon>Chlorophyceae</taxon>
        <taxon>CS clade</taxon>
        <taxon>Sphaeropleales</taxon>
        <taxon>Scenedesmaceae</taxon>
        <taxon>Tetradesmus</taxon>
    </lineage>
</organism>
<dbReference type="Proteomes" id="UP000256970">
    <property type="component" value="Unassembled WGS sequence"/>
</dbReference>
<accession>A0A383V8X2</accession>
<dbReference type="EMBL" id="FNXT01000193">
    <property type="protein sequence ID" value="SZX62018.1"/>
    <property type="molecule type" value="Genomic_DNA"/>
</dbReference>
<evidence type="ECO:0000313" key="2">
    <source>
        <dbReference type="Proteomes" id="UP000256970"/>
    </source>
</evidence>
<sequence length="360" mass="37099">MWAAAAAAAAADASAGAADLQAPPQQQQQLLPQQLSLGSSAPVIATGALATPAASGGEPSGTSAAAAAAVLRGSVLPLLPDAGEVNSMTGEVAEALLQLTGRLLETAVERAPLKLQVARASHATDRPALLPAQVPCSMAIAKHAAAALLLLLLVAHSAAEPTRPGQGRRMAGGRFRESKAIAAGKNVAVAGAPDTDVATSAVKPPADGVSAAAVASVNTANAFDLCYDLNANRTLAFADVAYWQGRTLSSNQFMADTTCYLQWLPIRSVTIRDRQGVATSVPLSCECLNADSCGRLGQQPCCRNFLQWRASPYWAAASSYVWQSKDATLGDGYVCEWIQTRPVQGFGIMVASVSYSVVTL</sequence>
<dbReference type="AlphaFoldDB" id="A0A383V8X2"/>
<name>A0A383V8X2_TETOB</name>
<reference evidence="1 2" key="1">
    <citation type="submission" date="2016-10" db="EMBL/GenBank/DDBJ databases">
        <authorList>
            <person name="Cai Z."/>
        </authorList>
    </citation>
    <scope>NUCLEOTIDE SEQUENCE [LARGE SCALE GENOMIC DNA]</scope>
</reference>
<protein>
    <recommendedName>
        <fullName evidence="3">Pherophorin domain-containing protein</fullName>
    </recommendedName>
</protein>
<evidence type="ECO:0008006" key="3">
    <source>
        <dbReference type="Google" id="ProtNLM"/>
    </source>
</evidence>
<keyword evidence="2" id="KW-1185">Reference proteome</keyword>
<evidence type="ECO:0000313" key="1">
    <source>
        <dbReference type="EMBL" id="SZX62018.1"/>
    </source>
</evidence>